<gene>
    <name evidence="1" type="ORF">MGAL_10B089305</name>
</gene>
<dbReference type="OrthoDB" id="6059867at2759"/>
<dbReference type="AlphaFoldDB" id="A0A8B6FPR7"/>
<sequence length="134" mass="15589">MMEPYLFLGFLPVNLTKKRTTQGYRAAKYDFTFRNCDANPNSYITFYYNPNNTYPSRVGEKEGTNNFMTGWIDRSSTLSRSKYMEIIFYFDFEMHMGGCGGFMTSYSVNNIRAALGFPFYKDNTQTTPTLKSTY</sequence>
<comment type="caution">
    <text evidence="1">The sequence shown here is derived from an EMBL/GenBank/DDBJ whole genome shotgun (WGS) entry which is preliminary data.</text>
</comment>
<reference evidence="1" key="1">
    <citation type="submission" date="2018-11" db="EMBL/GenBank/DDBJ databases">
        <authorList>
            <person name="Alioto T."/>
            <person name="Alioto T."/>
        </authorList>
    </citation>
    <scope>NUCLEOTIDE SEQUENCE</scope>
</reference>
<organism evidence="1 2">
    <name type="scientific">Mytilus galloprovincialis</name>
    <name type="common">Mediterranean mussel</name>
    <dbReference type="NCBI Taxonomy" id="29158"/>
    <lineage>
        <taxon>Eukaryota</taxon>
        <taxon>Metazoa</taxon>
        <taxon>Spiralia</taxon>
        <taxon>Lophotrochozoa</taxon>
        <taxon>Mollusca</taxon>
        <taxon>Bivalvia</taxon>
        <taxon>Autobranchia</taxon>
        <taxon>Pteriomorphia</taxon>
        <taxon>Mytilida</taxon>
        <taxon>Mytiloidea</taxon>
        <taxon>Mytilidae</taxon>
        <taxon>Mytilinae</taxon>
        <taxon>Mytilus</taxon>
    </lineage>
</organism>
<dbReference type="Proteomes" id="UP000596742">
    <property type="component" value="Unassembled WGS sequence"/>
</dbReference>
<keyword evidence="2" id="KW-1185">Reference proteome</keyword>
<evidence type="ECO:0000313" key="2">
    <source>
        <dbReference type="Proteomes" id="UP000596742"/>
    </source>
</evidence>
<dbReference type="EMBL" id="UYJE01007172">
    <property type="protein sequence ID" value="VDI52458.1"/>
    <property type="molecule type" value="Genomic_DNA"/>
</dbReference>
<name>A0A8B6FPR7_MYTGA</name>
<proteinExistence type="predicted"/>
<accession>A0A8B6FPR7</accession>
<evidence type="ECO:0000313" key="1">
    <source>
        <dbReference type="EMBL" id="VDI52458.1"/>
    </source>
</evidence>
<protein>
    <submittedName>
        <fullName evidence="1">Uncharacterized protein</fullName>
    </submittedName>
</protein>